<comment type="caution">
    <text evidence="3">The sequence shown here is derived from an EMBL/GenBank/DDBJ whole genome shotgun (WGS) entry which is preliminary data.</text>
</comment>
<evidence type="ECO:0000313" key="4">
    <source>
        <dbReference type="Proteomes" id="UP001165060"/>
    </source>
</evidence>
<sequence length="122" mass="13442">MPFSPSALLLSIFLLLAAPPPAIAWGTRSPKQGPPKSRLFALVVLIKCCLLLGGIFVFFLVLLRTLEWLGSTRLGVKLRDLTWRKFGVPARKFIQEAKYGSQEEQAQVPVAVPVVVDAKKVD</sequence>
<proteinExistence type="predicted"/>
<feature type="transmembrane region" description="Helical" evidence="1">
    <location>
        <begin position="40"/>
        <end position="63"/>
    </location>
</feature>
<keyword evidence="1" id="KW-0812">Transmembrane</keyword>
<keyword evidence="4" id="KW-1185">Reference proteome</keyword>
<name>A0ABQ6N210_9STRA</name>
<gene>
    <name evidence="3" type="ORF">TeGR_g14552</name>
</gene>
<reference evidence="3 4" key="1">
    <citation type="journal article" date="2023" name="Commun. Biol.">
        <title>Genome analysis of Parmales, the sister group of diatoms, reveals the evolutionary specialization of diatoms from phago-mixotrophs to photoautotrophs.</title>
        <authorList>
            <person name="Ban H."/>
            <person name="Sato S."/>
            <person name="Yoshikawa S."/>
            <person name="Yamada K."/>
            <person name="Nakamura Y."/>
            <person name="Ichinomiya M."/>
            <person name="Sato N."/>
            <person name="Blanc-Mathieu R."/>
            <person name="Endo H."/>
            <person name="Kuwata A."/>
            <person name="Ogata H."/>
        </authorList>
    </citation>
    <scope>NUCLEOTIDE SEQUENCE [LARGE SCALE GENOMIC DNA]</scope>
</reference>
<keyword evidence="1" id="KW-0472">Membrane</keyword>
<dbReference type="EMBL" id="BRYB01001981">
    <property type="protein sequence ID" value="GMI37580.1"/>
    <property type="molecule type" value="Genomic_DNA"/>
</dbReference>
<evidence type="ECO:0000256" key="2">
    <source>
        <dbReference type="SAM" id="SignalP"/>
    </source>
</evidence>
<feature type="chain" id="PRO_5046891687" evidence="2">
    <location>
        <begin position="25"/>
        <end position="122"/>
    </location>
</feature>
<keyword evidence="2" id="KW-0732">Signal</keyword>
<protein>
    <submittedName>
        <fullName evidence="3">Uncharacterized protein</fullName>
    </submittedName>
</protein>
<evidence type="ECO:0000256" key="1">
    <source>
        <dbReference type="SAM" id="Phobius"/>
    </source>
</evidence>
<feature type="signal peptide" evidence="2">
    <location>
        <begin position="1"/>
        <end position="24"/>
    </location>
</feature>
<keyword evidence="1" id="KW-1133">Transmembrane helix</keyword>
<accession>A0ABQ6N210</accession>
<dbReference type="Proteomes" id="UP001165060">
    <property type="component" value="Unassembled WGS sequence"/>
</dbReference>
<evidence type="ECO:0000313" key="3">
    <source>
        <dbReference type="EMBL" id="GMI37580.1"/>
    </source>
</evidence>
<organism evidence="3 4">
    <name type="scientific">Tetraparma gracilis</name>
    <dbReference type="NCBI Taxonomy" id="2962635"/>
    <lineage>
        <taxon>Eukaryota</taxon>
        <taxon>Sar</taxon>
        <taxon>Stramenopiles</taxon>
        <taxon>Ochrophyta</taxon>
        <taxon>Bolidophyceae</taxon>
        <taxon>Parmales</taxon>
        <taxon>Triparmaceae</taxon>
        <taxon>Tetraparma</taxon>
    </lineage>
</organism>